<dbReference type="CDD" id="cd01174">
    <property type="entry name" value="ribokinase"/>
    <property type="match status" value="1"/>
</dbReference>
<feature type="binding site" evidence="12">
    <location>
        <position position="320"/>
    </location>
    <ligand>
        <name>K(+)</name>
        <dbReference type="ChEBI" id="CHEBI:29103"/>
    </ligand>
</feature>
<feature type="binding site" evidence="12">
    <location>
        <begin position="238"/>
        <end position="243"/>
    </location>
    <ligand>
        <name>ATP</name>
        <dbReference type="ChEBI" id="CHEBI:30616"/>
    </ligand>
</feature>
<evidence type="ECO:0000256" key="3">
    <source>
        <dbReference type="ARBA" id="ARBA00016943"/>
    </source>
</evidence>
<evidence type="ECO:0000259" key="13">
    <source>
        <dbReference type="Pfam" id="PF00294"/>
    </source>
</evidence>
<feature type="binding site" evidence="12">
    <location>
        <begin position="15"/>
        <end position="17"/>
    </location>
    <ligand>
        <name>substrate</name>
    </ligand>
</feature>
<feature type="binding site" evidence="12">
    <location>
        <position position="199"/>
    </location>
    <ligand>
        <name>ATP</name>
        <dbReference type="ChEBI" id="CHEBI:30616"/>
    </ligand>
</feature>
<dbReference type="Proteomes" id="UP001492380">
    <property type="component" value="Unassembled WGS sequence"/>
</dbReference>
<feature type="binding site" evidence="12">
    <location>
        <position position="309"/>
    </location>
    <ligand>
        <name>ATP</name>
        <dbReference type="ChEBI" id="CHEBI:30616"/>
    </ligand>
</feature>
<sequence>MNTSKPIIAILGSLNVDLVTRTPRIPAAGETLEALSFNTGHGGKGANQAVACARLSRPSKSSATSSSSAQVDVRMIGAIGKDDAFGGPFLAALEADGLDVTRVRRLEGQKTGVAVITVEERTGENRIMFVPGANHSVPREPLLDGDEDVLVLQLETPLEVVFLNMQHAKEKGVDVVINPAPAVPLPDDVYAGLDHLIVNESEAALLSGKPAEEITPESDLSPVAAEFIEKGVKNVIITLGGAGVFYQTAARHEQSQSGSLIPAKKVKVVDTTAAGDTFVGAYAVAVAKSKASRATGTPFDIDSAIAFANKAAALTVQKNGAQDAIPWLHEVDDA</sequence>
<keyword evidence="10 12" id="KW-0630">Potassium</keyword>
<reference evidence="14 15" key="1">
    <citation type="submission" date="2024-04" db="EMBL/GenBank/DDBJ databases">
        <title>Phyllosticta paracitricarpa is synonymous to the EU quarantine fungus P. citricarpa based on phylogenomic analyses.</title>
        <authorList>
            <consortium name="Lawrence Berkeley National Laboratory"/>
            <person name="Van Ingen-Buijs V.A."/>
            <person name="Van Westerhoven A.C."/>
            <person name="Haridas S."/>
            <person name="Skiadas P."/>
            <person name="Martin F."/>
            <person name="Groenewald J.Z."/>
            <person name="Crous P.W."/>
            <person name="Seidl M.F."/>
        </authorList>
    </citation>
    <scope>NUCLEOTIDE SEQUENCE [LARGE SCALE GENOMIC DNA]</scope>
    <source>
        <strain evidence="14 15">CBS 123374</strain>
    </source>
</reference>
<keyword evidence="5 12" id="KW-0479">Metal-binding</keyword>
<dbReference type="PROSITE" id="PS00584">
    <property type="entry name" value="PFKB_KINASES_2"/>
    <property type="match status" value="1"/>
</dbReference>
<comment type="subcellular location">
    <subcellularLocation>
        <location evidence="12">Cytoplasm</location>
    </subcellularLocation>
    <subcellularLocation>
        <location evidence="12">Nucleus</location>
    </subcellularLocation>
</comment>
<dbReference type="SUPFAM" id="SSF53613">
    <property type="entry name" value="Ribokinase-like"/>
    <property type="match status" value="1"/>
</dbReference>
<keyword evidence="4 12" id="KW-0808">Transferase</keyword>
<keyword evidence="6 12" id="KW-0547">Nucleotide-binding</keyword>
<comment type="cofactor">
    <cofactor evidence="12">
        <name>Mg(2+)</name>
        <dbReference type="ChEBI" id="CHEBI:18420"/>
    </cofactor>
    <text evidence="12">Requires a divalent cation, most likely magnesium in vivo, as an electrophilic catalyst to aid phosphoryl group transfer. It is the chelate of the metal and the nucleotide that is the actual substrate.</text>
</comment>
<evidence type="ECO:0000256" key="2">
    <source>
        <dbReference type="ARBA" id="ARBA00012035"/>
    </source>
</evidence>
<evidence type="ECO:0000256" key="1">
    <source>
        <dbReference type="ARBA" id="ARBA00005380"/>
    </source>
</evidence>
<dbReference type="PANTHER" id="PTHR10584:SF166">
    <property type="entry name" value="RIBOKINASE"/>
    <property type="match status" value="1"/>
</dbReference>
<comment type="pathway">
    <text evidence="12">Carbohydrate metabolism; D-ribose degradation; D-ribose 5-phosphate from beta-D-ribopyranose: step 2/2.</text>
</comment>
<gene>
    <name evidence="14" type="ORF">HDK90DRAFT_504573</name>
</gene>
<comment type="catalytic activity">
    <reaction evidence="12">
        <text>D-ribose + ATP = D-ribose 5-phosphate + ADP + H(+)</text>
        <dbReference type="Rhea" id="RHEA:13697"/>
        <dbReference type="ChEBI" id="CHEBI:15378"/>
        <dbReference type="ChEBI" id="CHEBI:30616"/>
        <dbReference type="ChEBI" id="CHEBI:47013"/>
        <dbReference type="ChEBI" id="CHEBI:78346"/>
        <dbReference type="ChEBI" id="CHEBI:456216"/>
        <dbReference type="EC" id="2.7.1.15"/>
    </reaction>
</comment>
<name>A0ABR1YG45_9PEZI</name>
<keyword evidence="15" id="KW-1185">Reference proteome</keyword>
<comment type="similarity">
    <text evidence="1">Belongs to the carbohydrate kinase pfkB family.</text>
</comment>
<dbReference type="InterPro" id="IPR011877">
    <property type="entry name" value="Ribokinase"/>
</dbReference>
<keyword evidence="11 12" id="KW-0119">Carbohydrate metabolism</keyword>
<feature type="binding site" evidence="12">
    <location>
        <position position="272"/>
    </location>
    <ligand>
        <name>K(+)</name>
        <dbReference type="ChEBI" id="CHEBI:29103"/>
    </ligand>
</feature>
<feature type="binding site" evidence="12">
    <location>
        <position position="276"/>
    </location>
    <ligand>
        <name>substrate</name>
    </ligand>
</feature>
<feature type="binding site" evidence="12">
    <location>
        <position position="318"/>
    </location>
    <ligand>
        <name>K(+)</name>
        <dbReference type="ChEBI" id="CHEBI:29103"/>
    </ligand>
</feature>
<proteinExistence type="inferred from homology"/>
<dbReference type="InterPro" id="IPR011611">
    <property type="entry name" value="PfkB_dom"/>
</dbReference>
<dbReference type="InterPro" id="IPR029056">
    <property type="entry name" value="Ribokinase-like"/>
</dbReference>
<feature type="binding site" evidence="12">
    <location>
        <position position="155"/>
    </location>
    <ligand>
        <name>substrate</name>
    </ligand>
</feature>
<comment type="caution">
    <text evidence="12">Lacks conserved residue(s) required for the propagation of feature annotation.</text>
</comment>
<feature type="binding site" evidence="12">
    <location>
        <position position="270"/>
    </location>
    <ligand>
        <name>K(+)</name>
        <dbReference type="ChEBI" id="CHEBI:29103"/>
    </ligand>
</feature>
<evidence type="ECO:0000313" key="15">
    <source>
        <dbReference type="Proteomes" id="UP001492380"/>
    </source>
</evidence>
<accession>A0ABR1YG45</accession>
<keyword evidence="12" id="KW-0963">Cytoplasm</keyword>
<dbReference type="EC" id="2.7.1.15" evidence="2 12"/>
<dbReference type="HAMAP" id="MF_01987">
    <property type="entry name" value="Ribokinase"/>
    <property type="match status" value="1"/>
</dbReference>
<keyword evidence="9 12" id="KW-0460">Magnesium</keyword>
<comment type="subunit">
    <text evidence="12">Homodimer.</text>
</comment>
<feature type="domain" description="Carbohydrate kinase PfkB" evidence="13">
    <location>
        <begin position="8"/>
        <end position="327"/>
    </location>
</feature>
<organism evidence="14 15">
    <name type="scientific">Phyllosticta capitalensis</name>
    <dbReference type="NCBI Taxonomy" id="121624"/>
    <lineage>
        <taxon>Eukaryota</taxon>
        <taxon>Fungi</taxon>
        <taxon>Dikarya</taxon>
        <taxon>Ascomycota</taxon>
        <taxon>Pezizomycotina</taxon>
        <taxon>Dothideomycetes</taxon>
        <taxon>Dothideomycetes incertae sedis</taxon>
        <taxon>Botryosphaeriales</taxon>
        <taxon>Phyllostictaceae</taxon>
        <taxon>Phyllosticta</taxon>
    </lineage>
</organism>
<keyword evidence="12" id="KW-0539">Nucleus</keyword>
<comment type="activity regulation">
    <text evidence="12">Activated by a monovalent cation that binds near, but not in, the active site. The most likely occupant of the site in vivo is potassium. Ion binding induces a conformational change that may alter substrate affinity.</text>
</comment>
<dbReference type="PANTHER" id="PTHR10584">
    <property type="entry name" value="SUGAR KINASE"/>
    <property type="match status" value="1"/>
</dbReference>
<evidence type="ECO:0000256" key="5">
    <source>
        <dbReference type="ARBA" id="ARBA00022723"/>
    </source>
</evidence>
<comment type="similarity">
    <text evidence="12">Belongs to the carbohydrate kinase PfkB family. Ribokinase subfamily.</text>
</comment>
<protein>
    <recommendedName>
        <fullName evidence="3 12">Ribokinase</fullName>
        <shortName evidence="12">RK</shortName>
        <ecNumber evidence="2 12">2.7.1.15</ecNumber>
    </recommendedName>
</protein>
<comment type="caution">
    <text evidence="14">The sequence shown here is derived from an EMBL/GenBank/DDBJ whole genome shotgun (WGS) entry which is preliminary data.</text>
</comment>
<evidence type="ECO:0000256" key="9">
    <source>
        <dbReference type="ARBA" id="ARBA00022842"/>
    </source>
</evidence>
<evidence type="ECO:0000256" key="8">
    <source>
        <dbReference type="ARBA" id="ARBA00022840"/>
    </source>
</evidence>
<feature type="binding site" evidence="12">
    <location>
        <position position="315"/>
    </location>
    <ligand>
        <name>K(+)</name>
        <dbReference type="ChEBI" id="CHEBI:29103"/>
    </ligand>
</feature>
<dbReference type="InterPro" id="IPR002139">
    <property type="entry name" value="Ribo/fructo_kinase"/>
</dbReference>
<feature type="binding site" evidence="12">
    <location>
        <begin position="275"/>
        <end position="276"/>
    </location>
    <ligand>
        <name>ATP</name>
        <dbReference type="ChEBI" id="CHEBI:30616"/>
    </ligand>
</feature>
<evidence type="ECO:0000256" key="4">
    <source>
        <dbReference type="ARBA" id="ARBA00022679"/>
    </source>
</evidence>
<evidence type="ECO:0000256" key="6">
    <source>
        <dbReference type="ARBA" id="ARBA00022741"/>
    </source>
</evidence>
<keyword evidence="8 12" id="KW-0067">ATP-binding</keyword>
<dbReference type="Gene3D" id="3.40.1190.20">
    <property type="match status" value="1"/>
</dbReference>
<dbReference type="PRINTS" id="PR00990">
    <property type="entry name" value="RIBOKINASE"/>
</dbReference>
<evidence type="ECO:0000313" key="14">
    <source>
        <dbReference type="EMBL" id="KAK8229012.1"/>
    </source>
</evidence>
<dbReference type="Pfam" id="PF00294">
    <property type="entry name" value="PfkB"/>
    <property type="match status" value="1"/>
</dbReference>
<feature type="binding site" evidence="12">
    <location>
        <begin position="43"/>
        <end position="47"/>
    </location>
    <ligand>
        <name>substrate</name>
    </ligand>
</feature>
<evidence type="ECO:0000256" key="11">
    <source>
        <dbReference type="ARBA" id="ARBA00023277"/>
    </source>
</evidence>
<keyword evidence="7 12" id="KW-0418">Kinase</keyword>
<evidence type="ECO:0000256" key="12">
    <source>
        <dbReference type="HAMAP-Rule" id="MF_03215"/>
    </source>
</evidence>
<dbReference type="InterPro" id="IPR002173">
    <property type="entry name" value="Carboh/pur_kinase_PfkB_CS"/>
</dbReference>
<dbReference type="EMBL" id="JBBWRZ010000009">
    <property type="protein sequence ID" value="KAK8229012.1"/>
    <property type="molecule type" value="Genomic_DNA"/>
</dbReference>
<comment type="function">
    <text evidence="12">Catalyzes the phosphorylation of ribose at O-5 in a reaction requiring ATP and magnesium. The resulting D-ribose-5-phosphate can then be used either for sythesis of nucleotides, histidine, and tryptophan, or as a component of the pentose phosphate pathway.</text>
</comment>
<feature type="active site" description="Proton acceptor" evidence="12">
    <location>
        <position position="276"/>
    </location>
</feature>
<evidence type="ECO:0000256" key="10">
    <source>
        <dbReference type="ARBA" id="ARBA00022958"/>
    </source>
</evidence>
<evidence type="ECO:0000256" key="7">
    <source>
        <dbReference type="ARBA" id="ARBA00022777"/>
    </source>
</evidence>